<feature type="compositionally biased region" description="Basic and acidic residues" evidence="2">
    <location>
        <begin position="189"/>
        <end position="220"/>
    </location>
</feature>
<keyword evidence="4" id="KW-1185">Reference proteome</keyword>
<proteinExistence type="predicted"/>
<dbReference type="Proteomes" id="UP000515160">
    <property type="component" value="Chromosome 2R"/>
</dbReference>
<dbReference type="InterPro" id="IPR000467">
    <property type="entry name" value="G_patch_dom"/>
</dbReference>
<dbReference type="GO" id="GO:0005730">
    <property type="term" value="C:nucleolus"/>
    <property type="evidence" value="ECO:0007669"/>
    <property type="project" value="TreeGrafter"/>
</dbReference>
<feature type="compositionally biased region" description="Basic residues" evidence="2">
    <location>
        <begin position="264"/>
        <end position="276"/>
    </location>
</feature>
<dbReference type="PANTHER" id="PTHR23149">
    <property type="entry name" value="G PATCH DOMAIN CONTAINING PROTEIN"/>
    <property type="match status" value="1"/>
</dbReference>
<evidence type="ECO:0000256" key="1">
    <source>
        <dbReference type="ARBA" id="ARBA00040365"/>
    </source>
</evidence>
<dbReference type="GeneID" id="117575437"/>
<dbReference type="RefSeq" id="XP_034115531.1">
    <property type="nucleotide sequence ID" value="XM_034259640.2"/>
</dbReference>
<dbReference type="SMART" id="SM00443">
    <property type="entry name" value="G_patch"/>
    <property type="match status" value="1"/>
</dbReference>
<dbReference type="OrthoDB" id="10019757at2759"/>
<evidence type="ECO:0000259" key="3">
    <source>
        <dbReference type="PROSITE" id="PS50174"/>
    </source>
</evidence>
<accession>A0A6P8XGI4</accession>
<evidence type="ECO:0000256" key="2">
    <source>
        <dbReference type="SAM" id="MobiDB-lite"/>
    </source>
</evidence>
<name>A0A6P8XGI4_DROAB</name>
<reference evidence="5" key="1">
    <citation type="submission" date="2025-08" db="UniProtKB">
        <authorList>
            <consortium name="RefSeq"/>
        </authorList>
    </citation>
    <scope>IDENTIFICATION</scope>
    <source>
        <strain evidence="5">15112-1751.03</strain>
        <tissue evidence="5">Whole Adult</tissue>
    </source>
</reference>
<dbReference type="Pfam" id="PF01585">
    <property type="entry name" value="G-patch"/>
    <property type="match status" value="1"/>
</dbReference>
<evidence type="ECO:0000313" key="4">
    <source>
        <dbReference type="Proteomes" id="UP000515160"/>
    </source>
</evidence>
<evidence type="ECO:0000313" key="5">
    <source>
        <dbReference type="RefSeq" id="XP_034115531.1"/>
    </source>
</evidence>
<organism evidence="4 5">
    <name type="scientific">Drosophila albomicans</name>
    <name type="common">Fruit fly</name>
    <dbReference type="NCBI Taxonomy" id="7291"/>
    <lineage>
        <taxon>Eukaryota</taxon>
        <taxon>Metazoa</taxon>
        <taxon>Ecdysozoa</taxon>
        <taxon>Arthropoda</taxon>
        <taxon>Hexapoda</taxon>
        <taxon>Insecta</taxon>
        <taxon>Pterygota</taxon>
        <taxon>Neoptera</taxon>
        <taxon>Endopterygota</taxon>
        <taxon>Diptera</taxon>
        <taxon>Brachycera</taxon>
        <taxon>Muscomorpha</taxon>
        <taxon>Ephydroidea</taxon>
        <taxon>Drosophilidae</taxon>
        <taxon>Drosophila</taxon>
    </lineage>
</organism>
<protein>
    <recommendedName>
        <fullName evidence="1">G patch domain-containing protein 4</fullName>
    </recommendedName>
</protein>
<dbReference type="PANTHER" id="PTHR23149:SF9">
    <property type="entry name" value="G PATCH DOMAIN-CONTAINING PROTEIN 4"/>
    <property type="match status" value="1"/>
</dbReference>
<dbReference type="PROSITE" id="PS50174">
    <property type="entry name" value="G_PATCH"/>
    <property type="match status" value="1"/>
</dbReference>
<gene>
    <name evidence="5" type="primary">LOC117575437</name>
</gene>
<dbReference type="AlphaFoldDB" id="A0A6P8XGI4"/>
<feature type="region of interest" description="Disordered" evidence="2">
    <location>
        <begin position="189"/>
        <end position="276"/>
    </location>
</feature>
<feature type="domain" description="G-patch" evidence="3">
    <location>
        <begin position="1"/>
        <end position="46"/>
    </location>
</feature>
<dbReference type="InterPro" id="IPR050656">
    <property type="entry name" value="PINX1"/>
</dbReference>
<dbReference type="GO" id="GO:0003676">
    <property type="term" value="F:nucleic acid binding"/>
    <property type="evidence" value="ECO:0007669"/>
    <property type="project" value="InterPro"/>
</dbReference>
<sequence length="276" mass="30850">MDFAKKILGKYGWKEGDGLGKNNTGIAVPLKASLKFDNAGLGVDRATEFNDHWWERCFNEASSNVSVQVEENGKISTGRKAGEEAVEISTKGYSARKLKKAKDQQRDAVGGAVYENFLKSALLTQEGGEVANTDRIKVDDITVSKVHVMTDEELFKACGGRTAHKGARHGLKLSGKLARVEQQEREMLEKLQGKRSESEKEEPVKLQCKLKEPEQEESVKVKKKKLKKNKPEVEEVADEATPVKTKKRKQVEAAEEESCEPIKSKKKKKKHKQAEE</sequence>